<evidence type="ECO:0000313" key="4">
    <source>
        <dbReference type="Proteomes" id="UP000245910"/>
    </source>
</evidence>
<name>A0A2L2TFL4_9HYPO</name>
<sequence length="137" mass="16107">MANRKPRPYMPYSGVNDNDVEITSHYINRVDHIVYMWVTWCNGSRGMRCSEYDVQTVKPNKVYEYWRKLGGRCSTTELSMYHVFDIIGECGRSYHVQWIGYDEDEATWESKAKVKRICPRAVLDWQQQAVSTLAKVN</sequence>
<dbReference type="EMBL" id="LN649230">
    <property type="protein sequence ID" value="CEI61806.1"/>
    <property type="molecule type" value="Genomic_DNA"/>
</dbReference>
<dbReference type="InterPro" id="IPR023780">
    <property type="entry name" value="Chromo_domain"/>
</dbReference>
<comment type="subunit">
    <text evidence="1">Component of the NuA4 histone acetyltransferase complex.</text>
</comment>
<dbReference type="InterPro" id="IPR016197">
    <property type="entry name" value="Chromo-like_dom_sf"/>
</dbReference>
<dbReference type="Gene3D" id="2.40.50.40">
    <property type="match status" value="1"/>
</dbReference>
<dbReference type="SUPFAM" id="SSF54160">
    <property type="entry name" value="Chromo domain-like"/>
    <property type="match status" value="1"/>
</dbReference>
<dbReference type="InterPro" id="IPR000953">
    <property type="entry name" value="Chromo/chromo_shadow_dom"/>
</dbReference>
<feature type="domain" description="Chromo" evidence="2">
    <location>
        <begin position="81"/>
        <end position="137"/>
    </location>
</feature>
<proteinExistence type="predicted"/>
<evidence type="ECO:0000256" key="1">
    <source>
        <dbReference type="ARBA" id="ARBA00011353"/>
    </source>
</evidence>
<dbReference type="Pfam" id="PF00385">
    <property type="entry name" value="Chromo"/>
    <property type="match status" value="1"/>
</dbReference>
<keyword evidence="4" id="KW-1185">Reference proteome</keyword>
<dbReference type="PROSITE" id="PS50013">
    <property type="entry name" value="CHROMO_2"/>
    <property type="match status" value="1"/>
</dbReference>
<reference evidence="4" key="1">
    <citation type="submission" date="2014-10" db="EMBL/GenBank/DDBJ databases">
        <authorList>
            <person name="King R."/>
        </authorList>
    </citation>
    <scope>NUCLEOTIDE SEQUENCE [LARGE SCALE GENOMIC DNA]</scope>
    <source>
        <strain evidence="4">A3/5</strain>
    </source>
</reference>
<dbReference type="GO" id="GO:0006338">
    <property type="term" value="P:chromatin remodeling"/>
    <property type="evidence" value="ECO:0007669"/>
    <property type="project" value="UniProtKB-ARBA"/>
</dbReference>
<evidence type="ECO:0000313" key="3">
    <source>
        <dbReference type="EMBL" id="CEI61806.1"/>
    </source>
</evidence>
<accession>A0A2L2TFL4</accession>
<dbReference type="Proteomes" id="UP000245910">
    <property type="component" value="Chromosome II"/>
</dbReference>
<evidence type="ECO:0000259" key="2">
    <source>
        <dbReference type="PROSITE" id="PS50013"/>
    </source>
</evidence>
<protein>
    <recommendedName>
        <fullName evidence="2">Chromo domain-containing protein</fullName>
    </recommendedName>
</protein>
<dbReference type="AlphaFoldDB" id="A0A2L2TFL4"/>
<organism evidence="3 4">
    <name type="scientific">Fusarium venenatum</name>
    <dbReference type="NCBI Taxonomy" id="56646"/>
    <lineage>
        <taxon>Eukaryota</taxon>
        <taxon>Fungi</taxon>
        <taxon>Dikarya</taxon>
        <taxon>Ascomycota</taxon>
        <taxon>Pezizomycotina</taxon>
        <taxon>Sordariomycetes</taxon>
        <taxon>Hypocreomycetidae</taxon>
        <taxon>Hypocreales</taxon>
        <taxon>Nectriaceae</taxon>
        <taxon>Fusarium</taxon>
    </lineage>
</organism>